<comment type="function">
    <text evidence="1">Catalyzes the phosphorylation of riboflavin to FMN followed by the adenylation of FMN to FAD.</text>
</comment>
<dbReference type="GO" id="GO:0003919">
    <property type="term" value="F:FMN adenylyltransferase activity"/>
    <property type="evidence" value="ECO:0007669"/>
    <property type="project" value="UniProtKB-UniRule"/>
</dbReference>
<dbReference type="NCBIfam" id="NF004160">
    <property type="entry name" value="PRK05627.1-3"/>
    <property type="match status" value="1"/>
</dbReference>
<dbReference type="FunFam" id="2.40.30.30:FF:000003">
    <property type="entry name" value="Riboflavin biosynthesis protein"/>
    <property type="match status" value="1"/>
</dbReference>
<evidence type="ECO:0000256" key="2">
    <source>
        <dbReference type="ARBA" id="ARBA00004726"/>
    </source>
</evidence>
<dbReference type="Pfam" id="PF01687">
    <property type="entry name" value="Flavokinase"/>
    <property type="match status" value="1"/>
</dbReference>
<protein>
    <recommendedName>
        <fullName evidence="15">Riboflavin biosynthesis protein</fullName>
    </recommendedName>
    <domain>
        <recommendedName>
            <fullName evidence="15">Riboflavin kinase</fullName>
            <ecNumber evidence="15">2.7.1.26</ecNumber>
        </recommendedName>
        <alternativeName>
            <fullName evidence="15">Flavokinase</fullName>
        </alternativeName>
    </domain>
    <domain>
        <recommendedName>
            <fullName evidence="15">FMN adenylyltransferase</fullName>
            <ecNumber evidence="15">2.7.7.2</ecNumber>
        </recommendedName>
        <alternativeName>
            <fullName evidence="15">FAD pyrophosphorylase</fullName>
        </alternativeName>
        <alternativeName>
            <fullName evidence="15">FAD synthase</fullName>
        </alternativeName>
    </domain>
</protein>
<evidence type="ECO:0000256" key="11">
    <source>
        <dbReference type="ARBA" id="ARBA00022840"/>
    </source>
</evidence>
<evidence type="ECO:0000256" key="5">
    <source>
        <dbReference type="ARBA" id="ARBA00022643"/>
    </source>
</evidence>
<dbReference type="AlphaFoldDB" id="A0A420VBD5"/>
<dbReference type="Gene3D" id="3.40.50.620">
    <property type="entry name" value="HUPs"/>
    <property type="match status" value="1"/>
</dbReference>
<comment type="catalytic activity">
    <reaction evidence="13 15">
        <text>riboflavin + ATP = FMN + ADP + H(+)</text>
        <dbReference type="Rhea" id="RHEA:14357"/>
        <dbReference type="ChEBI" id="CHEBI:15378"/>
        <dbReference type="ChEBI" id="CHEBI:30616"/>
        <dbReference type="ChEBI" id="CHEBI:57986"/>
        <dbReference type="ChEBI" id="CHEBI:58210"/>
        <dbReference type="ChEBI" id="CHEBI:456216"/>
        <dbReference type="EC" id="2.7.1.26"/>
    </reaction>
</comment>
<evidence type="ECO:0000313" key="18">
    <source>
        <dbReference type="Proteomes" id="UP000286235"/>
    </source>
</evidence>
<keyword evidence="12" id="KW-0511">Multifunctional enzyme</keyword>
<evidence type="ECO:0000256" key="1">
    <source>
        <dbReference type="ARBA" id="ARBA00002121"/>
    </source>
</evidence>
<keyword evidence="10 15" id="KW-0274">FAD</keyword>
<comment type="pathway">
    <text evidence="2 15">Cofactor biosynthesis; FAD biosynthesis; FAD from FMN: step 1/1.</text>
</comment>
<evidence type="ECO:0000313" key="17">
    <source>
        <dbReference type="EMBL" id="RKO60909.1"/>
    </source>
</evidence>
<keyword evidence="5 15" id="KW-0288">FMN</keyword>
<dbReference type="UniPathway" id="UPA00277">
    <property type="reaction ID" value="UER00407"/>
</dbReference>
<evidence type="ECO:0000256" key="9">
    <source>
        <dbReference type="ARBA" id="ARBA00022777"/>
    </source>
</evidence>
<dbReference type="PANTHER" id="PTHR22749">
    <property type="entry name" value="RIBOFLAVIN KINASE/FMN ADENYLYLTRANSFERASE"/>
    <property type="match status" value="1"/>
</dbReference>
<evidence type="ECO:0000256" key="3">
    <source>
        <dbReference type="ARBA" id="ARBA00005201"/>
    </source>
</evidence>
<dbReference type="GO" id="GO:0006747">
    <property type="term" value="P:FAD biosynthetic process"/>
    <property type="evidence" value="ECO:0007669"/>
    <property type="project" value="UniProtKB-UniRule"/>
</dbReference>
<evidence type="ECO:0000259" key="16">
    <source>
        <dbReference type="SMART" id="SM00904"/>
    </source>
</evidence>
<dbReference type="SUPFAM" id="SSF52374">
    <property type="entry name" value="Nucleotidylyl transferase"/>
    <property type="match status" value="1"/>
</dbReference>
<dbReference type="PANTHER" id="PTHR22749:SF6">
    <property type="entry name" value="RIBOFLAVIN KINASE"/>
    <property type="match status" value="1"/>
</dbReference>
<evidence type="ECO:0000256" key="4">
    <source>
        <dbReference type="ARBA" id="ARBA00022630"/>
    </source>
</evidence>
<dbReference type="GO" id="GO:0005524">
    <property type="term" value="F:ATP binding"/>
    <property type="evidence" value="ECO:0007669"/>
    <property type="project" value="UniProtKB-UniRule"/>
</dbReference>
<dbReference type="InterPro" id="IPR015865">
    <property type="entry name" value="Riboflavin_kinase_bac/euk"/>
</dbReference>
<dbReference type="EC" id="2.7.7.2" evidence="15"/>
<dbReference type="Proteomes" id="UP000286235">
    <property type="component" value="Unassembled WGS sequence"/>
</dbReference>
<dbReference type="SUPFAM" id="SSF82114">
    <property type="entry name" value="Riboflavin kinase-like"/>
    <property type="match status" value="1"/>
</dbReference>
<dbReference type="EMBL" id="AZRV01000048">
    <property type="protein sequence ID" value="RKO60909.1"/>
    <property type="molecule type" value="Genomic_DNA"/>
</dbReference>
<evidence type="ECO:0000256" key="14">
    <source>
        <dbReference type="ARBA" id="ARBA00049494"/>
    </source>
</evidence>
<gene>
    <name evidence="17" type="ORF">Cdeb_02070</name>
</gene>
<dbReference type="InterPro" id="IPR014729">
    <property type="entry name" value="Rossmann-like_a/b/a_fold"/>
</dbReference>
<dbReference type="Gene3D" id="2.40.30.30">
    <property type="entry name" value="Riboflavin kinase-like"/>
    <property type="match status" value="1"/>
</dbReference>
<dbReference type="InterPro" id="IPR002606">
    <property type="entry name" value="Riboflavin_kinase_bac"/>
</dbReference>
<dbReference type="GO" id="GO:0009231">
    <property type="term" value="P:riboflavin biosynthetic process"/>
    <property type="evidence" value="ECO:0007669"/>
    <property type="project" value="InterPro"/>
</dbReference>
<evidence type="ECO:0000256" key="15">
    <source>
        <dbReference type="PIRNR" id="PIRNR004491"/>
    </source>
</evidence>
<dbReference type="NCBIfam" id="TIGR00083">
    <property type="entry name" value="ribF"/>
    <property type="match status" value="1"/>
</dbReference>
<dbReference type="Pfam" id="PF06574">
    <property type="entry name" value="FAD_syn"/>
    <property type="match status" value="1"/>
</dbReference>
<name>A0A420VBD5_9BACI</name>
<keyword evidence="4 15" id="KW-0285">Flavoprotein</keyword>
<keyword evidence="8 15" id="KW-0547">Nucleotide-binding</keyword>
<feature type="domain" description="Riboflavin kinase" evidence="16">
    <location>
        <begin position="189"/>
        <end position="314"/>
    </location>
</feature>
<keyword evidence="6 15" id="KW-0808">Transferase</keyword>
<comment type="pathway">
    <text evidence="3 15">Cofactor biosynthesis; FMN biosynthesis; FMN from riboflavin (ATP route): step 1/1.</text>
</comment>
<dbReference type="GO" id="GO:0009398">
    <property type="term" value="P:FMN biosynthetic process"/>
    <property type="evidence" value="ECO:0007669"/>
    <property type="project" value="UniProtKB-UniRule"/>
</dbReference>
<comment type="similarity">
    <text evidence="15">Belongs to the ribF family.</text>
</comment>
<dbReference type="SMART" id="SM00904">
    <property type="entry name" value="Flavokinase"/>
    <property type="match status" value="1"/>
</dbReference>
<dbReference type="InterPro" id="IPR023468">
    <property type="entry name" value="Riboflavin_kinase"/>
</dbReference>
<dbReference type="PIRSF" id="PIRSF004491">
    <property type="entry name" value="FAD_Synth"/>
    <property type="match status" value="1"/>
</dbReference>
<evidence type="ECO:0000256" key="8">
    <source>
        <dbReference type="ARBA" id="ARBA00022741"/>
    </source>
</evidence>
<evidence type="ECO:0000256" key="10">
    <source>
        <dbReference type="ARBA" id="ARBA00022827"/>
    </source>
</evidence>
<accession>A0A420VBD5</accession>
<keyword evidence="18" id="KW-1185">Reference proteome</keyword>
<dbReference type="InterPro" id="IPR023465">
    <property type="entry name" value="Riboflavin_kinase_dom_sf"/>
</dbReference>
<keyword evidence="7 15" id="KW-0548">Nucleotidyltransferase</keyword>
<proteinExistence type="inferred from homology"/>
<evidence type="ECO:0000256" key="7">
    <source>
        <dbReference type="ARBA" id="ARBA00022695"/>
    </source>
</evidence>
<dbReference type="UniPathway" id="UPA00276">
    <property type="reaction ID" value="UER00406"/>
</dbReference>
<dbReference type="GO" id="GO:0008531">
    <property type="term" value="F:riboflavin kinase activity"/>
    <property type="evidence" value="ECO:0007669"/>
    <property type="project" value="UniProtKB-UniRule"/>
</dbReference>
<dbReference type="NCBIfam" id="NF004162">
    <property type="entry name" value="PRK05627.1-5"/>
    <property type="match status" value="1"/>
</dbReference>
<dbReference type="InterPro" id="IPR015864">
    <property type="entry name" value="FAD_synthase"/>
</dbReference>
<sequence>MCPLVEIIRINHGEHGENRPFPPLSIALGFFDGVHIGHRAVISAAVEEAERRKCKSAVMTFHPSPKEVLGNRPEEVRYITTVDEKMEEIGKLGVDYLFLVSFTREFAQVLPEQFVDEYLVALNAKHVVAGFDFTYGKFGKGTMETMKEHARGRFTQTTVGKIAIGGEKISSTAIRRMIEAGEVEQVPVFLGRHFTMEGTVVHGEKRGRTIGFPTANIDVWEKYVLPKTGVYLVRMYIHNRWVNGICNIGRRPTFQGDHRLTIEVHLLDFHETIYGERVKLEWLKRVRDEEKFPSVDALVAQMRRDLQTAVDYFSGKESG</sequence>
<evidence type="ECO:0000256" key="6">
    <source>
        <dbReference type="ARBA" id="ARBA00022679"/>
    </source>
</evidence>
<organism evidence="17 18">
    <name type="scientific">Caldibacillus debilis GB1</name>
    <dbReference type="NCBI Taxonomy" id="1339248"/>
    <lineage>
        <taxon>Bacteria</taxon>
        <taxon>Bacillati</taxon>
        <taxon>Bacillota</taxon>
        <taxon>Bacilli</taxon>
        <taxon>Bacillales</taxon>
        <taxon>Bacillaceae</taxon>
        <taxon>Caldibacillus</taxon>
    </lineage>
</organism>
<dbReference type="EC" id="2.7.1.26" evidence="15"/>
<evidence type="ECO:0000256" key="12">
    <source>
        <dbReference type="ARBA" id="ARBA00023268"/>
    </source>
</evidence>
<reference evidence="17 18" key="1">
    <citation type="submission" date="2013-12" db="EMBL/GenBank/DDBJ databases">
        <title>Genome and proteome characterization of Caldibacillus debilis GB1 derived from a cellulolytic aero-tolerant co-culture.</title>
        <authorList>
            <person name="Wushke S.T."/>
            <person name="Zhang X."/>
            <person name="Fristensky B."/>
            <person name="Wilkins J.A."/>
            <person name="Levin D.B."/>
            <person name="Sparling R."/>
        </authorList>
    </citation>
    <scope>NUCLEOTIDE SEQUENCE [LARGE SCALE GENOMIC DNA]</scope>
    <source>
        <strain evidence="17 18">GB1</strain>
    </source>
</reference>
<keyword evidence="11 15" id="KW-0067">ATP-binding</keyword>
<dbReference type="CDD" id="cd02064">
    <property type="entry name" value="FAD_synthetase_N"/>
    <property type="match status" value="1"/>
</dbReference>
<evidence type="ECO:0000256" key="13">
    <source>
        <dbReference type="ARBA" id="ARBA00047880"/>
    </source>
</evidence>
<keyword evidence="9 15" id="KW-0418">Kinase</keyword>
<comment type="caution">
    <text evidence="17">The sequence shown here is derived from an EMBL/GenBank/DDBJ whole genome shotgun (WGS) entry which is preliminary data.</text>
</comment>
<comment type="catalytic activity">
    <reaction evidence="14 15">
        <text>FMN + ATP + H(+) = FAD + diphosphate</text>
        <dbReference type="Rhea" id="RHEA:17237"/>
        <dbReference type="ChEBI" id="CHEBI:15378"/>
        <dbReference type="ChEBI" id="CHEBI:30616"/>
        <dbReference type="ChEBI" id="CHEBI:33019"/>
        <dbReference type="ChEBI" id="CHEBI:57692"/>
        <dbReference type="ChEBI" id="CHEBI:58210"/>
        <dbReference type="EC" id="2.7.7.2"/>
    </reaction>
</comment>
<dbReference type="FunFam" id="3.40.50.620:FF:000021">
    <property type="entry name" value="Riboflavin biosynthesis protein"/>
    <property type="match status" value="1"/>
</dbReference>